<dbReference type="Proteomes" id="UP001159427">
    <property type="component" value="Unassembled WGS sequence"/>
</dbReference>
<feature type="domain" description="Ig-like" evidence="3">
    <location>
        <begin position="90"/>
        <end position="175"/>
    </location>
</feature>
<protein>
    <recommendedName>
        <fullName evidence="3">Ig-like domain-containing protein</fullName>
    </recommendedName>
</protein>
<evidence type="ECO:0000256" key="1">
    <source>
        <dbReference type="ARBA" id="ARBA00023319"/>
    </source>
</evidence>
<comment type="caution">
    <text evidence="4">The sequence shown here is derived from an EMBL/GenBank/DDBJ whole genome shotgun (WGS) entry which is preliminary data.</text>
</comment>
<reference evidence="4 5" key="1">
    <citation type="submission" date="2022-05" db="EMBL/GenBank/DDBJ databases">
        <authorList>
            <consortium name="Genoscope - CEA"/>
            <person name="William W."/>
        </authorList>
    </citation>
    <scope>NUCLEOTIDE SEQUENCE [LARGE SCALE GENOMIC DNA]</scope>
</reference>
<dbReference type="Pfam" id="PF13927">
    <property type="entry name" value="Ig_3"/>
    <property type="match status" value="3"/>
</dbReference>
<dbReference type="PANTHER" id="PTHR10075:SF14">
    <property type="entry name" value="CELL ADHESION MOLECULE DSCAM2-RELATED"/>
    <property type="match status" value="1"/>
</dbReference>
<proteinExistence type="predicted"/>
<evidence type="ECO:0000259" key="3">
    <source>
        <dbReference type="PROSITE" id="PS50835"/>
    </source>
</evidence>
<evidence type="ECO:0000256" key="2">
    <source>
        <dbReference type="SAM" id="MobiDB-lite"/>
    </source>
</evidence>
<dbReference type="SMART" id="SM00408">
    <property type="entry name" value="IGc2"/>
    <property type="match status" value="3"/>
</dbReference>
<feature type="domain" description="Ig-like" evidence="3">
    <location>
        <begin position="178"/>
        <end position="261"/>
    </location>
</feature>
<dbReference type="PROSITE" id="PS50835">
    <property type="entry name" value="IG_LIKE"/>
    <property type="match status" value="3"/>
</dbReference>
<dbReference type="InterPro" id="IPR008160">
    <property type="entry name" value="Collagen"/>
</dbReference>
<gene>
    <name evidence="4" type="ORF">PEVE_00033328</name>
</gene>
<organism evidence="4 5">
    <name type="scientific">Porites evermanni</name>
    <dbReference type="NCBI Taxonomy" id="104178"/>
    <lineage>
        <taxon>Eukaryota</taxon>
        <taxon>Metazoa</taxon>
        <taxon>Cnidaria</taxon>
        <taxon>Anthozoa</taxon>
        <taxon>Hexacorallia</taxon>
        <taxon>Scleractinia</taxon>
        <taxon>Fungiina</taxon>
        <taxon>Poritidae</taxon>
        <taxon>Porites</taxon>
    </lineage>
</organism>
<dbReference type="Gene3D" id="2.60.40.10">
    <property type="entry name" value="Immunoglobulins"/>
    <property type="match status" value="3"/>
</dbReference>
<dbReference type="InterPro" id="IPR007110">
    <property type="entry name" value="Ig-like_dom"/>
</dbReference>
<dbReference type="InterPro" id="IPR003599">
    <property type="entry name" value="Ig_sub"/>
</dbReference>
<dbReference type="SMART" id="SM00409">
    <property type="entry name" value="IG"/>
    <property type="match status" value="3"/>
</dbReference>
<keyword evidence="1" id="KW-0393">Immunoglobulin domain</keyword>
<dbReference type="Pfam" id="PF01391">
    <property type="entry name" value="Collagen"/>
    <property type="match status" value="1"/>
</dbReference>
<keyword evidence="5" id="KW-1185">Reference proteome</keyword>
<sequence length="361" mass="38156">DTCFSGLPGPPGPPGPRGEKGDRGQKGKKGRRGTKGDRGIMGSPGKNGKQGIMGPAGPKGDLGLKGQKGDAGPAGMPGTKGEPGESISAPVVAVSPTNLTVNESGTASFQCSVSGNPEPAVVWSKRGNLSEVSESAVSKGRLLFKNVKANDSGEYQCSATNILGHVQTLVQLVVNVHPRVSLHSGPHYAIEGTNFTLPPCHVTGYPAPVVIWRKASGRLPHERVKYNNSSLQLLNARKIDSDWYICSATNLLGIFERRTLVVIVSHPRFTVKPPLSIVAVLGDTLTLNCSATGDPQPVISWRKQGGHLPVGRNQQINSALVIRDITKNDTEYYICAATSAGVFDVETLTYVQAYVPPKGQL</sequence>
<feature type="region of interest" description="Disordered" evidence="2">
    <location>
        <begin position="1"/>
        <end position="87"/>
    </location>
</feature>
<evidence type="ECO:0000313" key="5">
    <source>
        <dbReference type="Proteomes" id="UP001159427"/>
    </source>
</evidence>
<dbReference type="InterPro" id="IPR003598">
    <property type="entry name" value="Ig_sub2"/>
</dbReference>
<dbReference type="EMBL" id="CALNXI010000495">
    <property type="protein sequence ID" value="CAH3028176.1"/>
    <property type="molecule type" value="Genomic_DNA"/>
</dbReference>
<feature type="domain" description="Ig-like" evidence="3">
    <location>
        <begin position="267"/>
        <end position="349"/>
    </location>
</feature>
<dbReference type="SUPFAM" id="SSF48726">
    <property type="entry name" value="Immunoglobulin"/>
    <property type="match status" value="3"/>
</dbReference>
<name>A0ABN8MHD3_9CNID</name>
<dbReference type="PANTHER" id="PTHR10075">
    <property type="entry name" value="BASIGIN RELATED"/>
    <property type="match status" value="1"/>
</dbReference>
<accession>A0ABN8MHD3</accession>
<evidence type="ECO:0000313" key="4">
    <source>
        <dbReference type="EMBL" id="CAH3028176.1"/>
    </source>
</evidence>
<dbReference type="InterPro" id="IPR013783">
    <property type="entry name" value="Ig-like_fold"/>
</dbReference>
<dbReference type="InterPro" id="IPR036179">
    <property type="entry name" value="Ig-like_dom_sf"/>
</dbReference>
<feature type="non-terminal residue" evidence="4">
    <location>
        <position position="1"/>
    </location>
</feature>